<protein>
    <submittedName>
        <fullName evidence="2">Uncharacterized protein</fullName>
    </submittedName>
</protein>
<sequence>MFTTRCIELFDCELRGVLCTRNVLEMGLKEVPDIKNDAAVSALYYVSPCCMDASVEGFTSVALLDELVGNIPEVVMRLDEISHFDDCGTTSDSNPEDESEEMVAGRLSHSVGRRARME</sequence>
<feature type="region of interest" description="Disordered" evidence="1">
    <location>
        <begin position="86"/>
        <end position="118"/>
    </location>
</feature>
<evidence type="ECO:0000256" key="1">
    <source>
        <dbReference type="SAM" id="MobiDB-lite"/>
    </source>
</evidence>
<gene>
    <name evidence="2" type="ORF">CVT25_005037</name>
</gene>
<dbReference type="EMBL" id="NHYD01001552">
    <property type="protein sequence ID" value="PPQ90729.1"/>
    <property type="molecule type" value="Genomic_DNA"/>
</dbReference>
<dbReference type="Proteomes" id="UP000283269">
    <property type="component" value="Unassembled WGS sequence"/>
</dbReference>
<comment type="caution">
    <text evidence="2">The sequence shown here is derived from an EMBL/GenBank/DDBJ whole genome shotgun (WGS) entry which is preliminary data.</text>
</comment>
<name>A0A409XJ02_PSICY</name>
<dbReference type="AlphaFoldDB" id="A0A409XJ02"/>
<accession>A0A409XJ02</accession>
<keyword evidence="3" id="KW-1185">Reference proteome</keyword>
<organism evidence="2 3">
    <name type="scientific">Psilocybe cyanescens</name>
    <dbReference type="NCBI Taxonomy" id="93625"/>
    <lineage>
        <taxon>Eukaryota</taxon>
        <taxon>Fungi</taxon>
        <taxon>Dikarya</taxon>
        <taxon>Basidiomycota</taxon>
        <taxon>Agaricomycotina</taxon>
        <taxon>Agaricomycetes</taxon>
        <taxon>Agaricomycetidae</taxon>
        <taxon>Agaricales</taxon>
        <taxon>Agaricineae</taxon>
        <taxon>Strophariaceae</taxon>
        <taxon>Psilocybe</taxon>
    </lineage>
</organism>
<evidence type="ECO:0000313" key="2">
    <source>
        <dbReference type="EMBL" id="PPQ90729.1"/>
    </source>
</evidence>
<dbReference type="InParanoid" id="A0A409XJ02"/>
<proteinExistence type="predicted"/>
<reference evidence="2 3" key="1">
    <citation type="journal article" date="2018" name="Evol. Lett.">
        <title>Horizontal gene cluster transfer increased hallucinogenic mushroom diversity.</title>
        <authorList>
            <person name="Reynolds H.T."/>
            <person name="Vijayakumar V."/>
            <person name="Gluck-Thaler E."/>
            <person name="Korotkin H.B."/>
            <person name="Matheny P.B."/>
            <person name="Slot J.C."/>
        </authorList>
    </citation>
    <scope>NUCLEOTIDE SEQUENCE [LARGE SCALE GENOMIC DNA]</scope>
    <source>
        <strain evidence="2 3">2631</strain>
    </source>
</reference>
<evidence type="ECO:0000313" key="3">
    <source>
        <dbReference type="Proteomes" id="UP000283269"/>
    </source>
</evidence>